<comment type="caution">
    <text evidence="1">The sequence shown here is derived from an EMBL/GenBank/DDBJ whole genome shotgun (WGS) entry which is preliminary data.</text>
</comment>
<evidence type="ECO:0000313" key="1">
    <source>
        <dbReference type="EMBL" id="MDA5107784.1"/>
    </source>
</evidence>
<keyword evidence="2" id="KW-1185">Reference proteome</keyword>
<sequence length="77" mass="8747">MKLTVRKADGPGWLMIAETVENGLYKVVTERCGEEPPYDVILQNAQGHADHGSPRVDFRRQDACRDPRRAQTAVRRL</sequence>
<evidence type="ECO:0000313" key="2">
    <source>
        <dbReference type="Proteomes" id="UP001151071"/>
    </source>
</evidence>
<dbReference type="RefSeq" id="WP_029100120.1">
    <property type="nucleotide sequence ID" value="NZ_JAPYYP010000004.1"/>
</dbReference>
<organism evidence="1 2">
    <name type="scientific">Brevibacillus thermoruber</name>
    <dbReference type="NCBI Taxonomy" id="33942"/>
    <lineage>
        <taxon>Bacteria</taxon>
        <taxon>Bacillati</taxon>
        <taxon>Bacillota</taxon>
        <taxon>Bacilli</taxon>
        <taxon>Bacillales</taxon>
        <taxon>Paenibacillaceae</taxon>
        <taxon>Brevibacillus</taxon>
    </lineage>
</organism>
<reference evidence="1" key="1">
    <citation type="submission" date="2022-12" db="EMBL/GenBank/DDBJ databases">
        <title>Draft genome sequence of the thermophilic strain Brevibacillus thermoruber HT42, isolated from Los Humeros, Puebla, Mexico, with biotechnological potential.</title>
        <authorList>
            <person name="Lara Sanchez J."/>
            <person name="Solis Palacios R."/>
            <person name="Bustos Baena A.S."/>
            <person name="Ruz Baez A.E."/>
            <person name="Espinosa Luna G."/>
            <person name="Oliart Ros R.M."/>
        </authorList>
    </citation>
    <scope>NUCLEOTIDE SEQUENCE</scope>
    <source>
        <strain evidence="1">HT42</strain>
    </source>
</reference>
<dbReference type="Proteomes" id="UP001151071">
    <property type="component" value="Unassembled WGS sequence"/>
</dbReference>
<proteinExistence type="predicted"/>
<dbReference type="EMBL" id="JAPYYP010000004">
    <property type="protein sequence ID" value="MDA5107784.1"/>
    <property type="molecule type" value="Genomic_DNA"/>
</dbReference>
<accession>A0A9X3TNY7</accession>
<gene>
    <name evidence="1" type="ORF">O3V59_05390</name>
</gene>
<name>A0A9X3TNY7_9BACL</name>
<dbReference type="AlphaFoldDB" id="A0A9X3TNY7"/>
<protein>
    <submittedName>
        <fullName evidence="1">Uncharacterized protein</fullName>
    </submittedName>
</protein>